<dbReference type="SUPFAM" id="SSF57903">
    <property type="entry name" value="FYVE/PHD zinc finger"/>
    <property type="match status" value="1"/>
</dbReference>
<evidence type="ECO:0000313" key="4">
    <source>
        <dbReference type="Proteomes" id="UP001549920"/>
    </source>
</evidence>
<feature type="region of interest" description="Disordered" evidence="1">
    <location>
        <begin position="233"/>
        <end position="262"/>
    </location>
</feature>
<evidence type="ECO:0000256" key="1">
    <source>
        <dbReference type="SAM" id="MobiDB-lite"/>
    </source>
</evidence>
<protein>
    <recommendedName>
        <fullName evidence="6">PHD-type domain-containing protein</fullName>
    </recommendedName>
</protein>
<dbReference type="EMBL" id="JBEUOH010000024">
    <property type="protein sequence ID" value="KAL0861063.1"/>
    <property type="molecule type" value="Genomic_DNA"/>
</dbReference>
<name>A0ABD0SBP8_LOXSC</name>
<keyword evidence="4" id="KW-1185">Reference proteome</keyword>
<dbReference type="InterPro" id="IPR011011">
    <property type="entry name" value="Znf_FYVE_PHD"/>
</dbReference>
<evidence type="ECO:0000313" key="5">
    <source>
        <dbReference type="Proteomes" id="UP001549921"/>
    </source>
</evidence>
<dbReference type="Proteomes" id="UP001549921">
    <property type="component" value="Unassembled WGS sequence"/>
</dbReference>
<sequence>MSKCTKVKNPCKICLGPVTQKNGLQCQGACDSWVHYACLNYTPGRIQDIKAGIIKVTCPCPDCKTTLPKEFRTDEPYSCTNIECPANKPPQCMNPVCPTNKMNQTSGIGSCALGKCGANDCKQHSSPNVPQVPCQAPKPCSVNVPMTSSSDACLDFNRCPSGCSSANVSGDMRQNNSYTEGMPSMFTMEQMANTVGMLSKQINELMSKMQNATNNMNRSGPGGGGKSGCCPNAKSQSPCPQKGPKALCPKPCFCPENPGLRK</sequence>
<dbReference type="Proteomes" id="UP001549920">
    <property type="component" value="Unassembled WGS sequence"/>
</dbReference>
<evidence type="ECO:0000313" key="3">
    <source>
        <dbReference type="EMBL" id="KAL0861063.1"/>
    </source>
</evidence>
<dbReference type="EMBL" id="JBEDNZ010000024">
    <property type="protein sequence ID" value="KAL0811485.1"/>
    <property type="molecule type" value="Genomic_DNA"/>
</dbReference>
<organism evidence="2 5">
    <name type="scientific">Loxostege sticticalis</name>
    <name type="common">Beet webworm moth</name>
    <dbReference type="NCBI Taxonomy" id="481309"/>
    <lineage>
        <taxon>Eukaryota</taxon>
        <taxon>Metazoa</taxon>
        <taxon>Ecdysozoa</taxon>
        <taxon>Arthropoda</taxon>
        <taxon>Hexapoda</taxon>
        <taxon>Insecta</taxon>
        <taxon>Pterygota</taxon>
        <taxon>Neoptera</taxon>
        <taxon>Endopterygota</taxon>
        <taxon>Lepidoptera</taxon>
        <taxon>Glossata</taxon>
        <taxon>Ditrysia</taxon>
        <taxon>Pyraloidea</taxon>
        <taxon>Crambidae</taxon>
        <taxon>Pyraustinae</taxon>
        <taxon>Loxostege</taxon>
    </lineage>
</organism>
<evidence type="ECO:0008006" key="6">
    <source>
        <dbReference type="Google" id="ProtNLM"/>
    </source>
</evidence>
<reference evidence="4 5" key="1">
    <citation type="submission" date="2024-06" db="EMBL/GenBank/DDBJ databases">
        <title>A chromosome-level genome assembly of beet webworm, Loxostege sticticalis.</title>
        <authorList>
            <person name="Zhang Y."/>
        </authorList>
    </citation>
    <scope>NUCLEOTIDE SEQUENCE [LARGE SCALE GENOMIC DNA]</scope>
    <source>
        <strain evidence="3">AQ026</strain>
        <strain evidence="2">AQ028</strain>
        <tissue evidence="2">Male pupae</tissue>
        <tissue evidence="3">Whole body</tissue>
    </source>
</reference>
<dbReference type="AlphaFoldDB" id="A0ABD0SBP8"/>
<comment type="caution">
    <text evidence="2">The sequence shown here is derived from an EMBL/GenBank/DDBJ whole genome shotgun (WGS) entry which is preliminary data.</text>
</comment>
<gene>
    <name evidence="3" type="ORF">ABMA27_009575</name>
    <name evidence="2" type="ORF">ABMA28_009879</name>
</gene>
<accession>A0ABD0SBP8</accession>
<proteinExistence type="predicted"/>
<evidence type="ECO:0000313" key="2">
    <source>
        <dbReference type="EMBL" id="KAL0811485.1"/>
    </source>
</evidence>